<name>A0A6N7IQ63_9FIRM</name>
<sequence length="133" mass="14688">MRASVYRLKILSSNHDRAFTLIEVLVAAAILVLVAATAVNLLVSGKMAAQAAWEDTVAVNAAQAVMEELLASSLAGGERQDEPRSFPGASGYAYTYSVDTYQPDERLVQVRVTVHYRHQGRERQLELVTLKRR</sequence>
<evidence type="ECO:0000313" key="3">
    <source>
        <dbReference type="Proteomes" id="UP000441717"/>
    </source>
</evidence>
<keyword evidence="3" id="KW-1185">Reference proteome</keyword>
<dbReference type="Proteomes" id="UP000441717">
    <property type="component" value="Unassembled WGS sequence"/>
</dbReference>
<dbReference type="InterPro" id="IPR045584">
    <property type="entry name" value="Pilin-like"/>
</dbReference>
<reference evidence="2 3" key="1">
    <citation type="submission" date="2019-10" db="EMBL/GenBank/DDBJ databases">
        <title>Comparative genomics of sulfur disproportionating microorganisms.</title>
        <authorList>
            <person name="Ward L.M."/>
            <person name="Bertran E."/>
            <person name="Johnston D."/>
        </authorList>
    </citation>
    <scope>NUCLEOTIDE SEQUENCE [LARGE SCALE GENOMIC DNA]</scope>
    <source>
        <strain evidence="2 3">DSM 14055</strain>
    </source>
</reference>
<keyword evidence="1" id="KW-0812">Transmembrane</keyword>
<dbReference type="NCBIfam" id="TIGR02532">
    <property type="entry name" value="IV_pilin_GFxxxE"/>
    <property type="match status" value="1"/>
</dbReference>
<dbReference type="Pfam" id="PF07963">
    <property type="entry name" value="N_methyl"/>
    <property type="match status" value="1"/>
</dbReference>
<comment type="caution">
    <text evidence="2">The sequence shown here is derived from an EMBL/GenBank/DDBJ whole genome shotgun (WGS) entry which is preliminary data.</text>
</comment>
<proteinExistence type="predicted"/>
<keyword evidence="1" id="KW-1133">Transmembrane helix</keyword>
<gene>
    <name evidence="2" type="ORF">GFC01_07565</name>
</gene>
<dbReference type="SUPFAM" id="SSF54523">
    <property type="entry name" value="Pili subunits"/>
    <property type="match status" value="1"/>
</dbReference>
<dbReference type="OrthoDB" id="1807792at2"/>
<organism evidence="2 3">
    <name type="scientific">Desulfofundulus thermobenzoicus</name>
    <dbReference type="NCBI Taxonomy" id="29376"/>
    <lineage>
        <taxon>Bacteria</taxon>
        <taxon>Bacillati</taxon>
        <taxon>Bacillota</taxon>
        <taxon>Clostridia</taxon>
        <taxon>Eubacteriales</taxon>
        <taxon>Peptococcaceae</taxon>
        <taxon>Desulfofundulus</taxon>
    </lineage>
</organism>
<feature type="transmembrane region" description="Helical" evidence="1">
    <location>
        <begin position="20"/>
        <end position="43"/>
    </location>
</feature>
<accession>A0A6N7IQ63</accession>
<protein>
    <submittedName>
        <fullName evidence="2">Prepilin-type N-terminal cleavage/methylation domain-containing protein</fullName>
    </submittedName>
</protein>
<evidence type="ECO:0000256" key="1">
    <source>
        <dbReference type="SAM" id="Phobius"/>
    </source>
</evidence>
<dbReference type="EMBL" id="WHYR01000016">
    <property type="protein sequence ID" value="MQL52130.1"/>
    <property type="molecule type" value="Genomic_DNA"/>
</dbReference>
<evidence type="ECO:0000313" key="2">
    <source>
        <dbReference type="EMBL" id="MQL52130.1"/>
    </source>
</evidence>
<keyword evidence="1" id="KW-0472">Membrane</keyword>
<dbReference type="AlphaFoldDB" id="A0A6N7IQ63"/>
<dbReference type="InterPro" id="IPR012902">
    <property type="entry name" value="N_methyl_site"/>
</dbReference>